<evidence type="ECO:0000256" key="4">
    <source>
        <dbReference type="ARBA" id="ARBA00022771"/>
    </source>
</evidence>
<evidence type="ECO:0000256" key="6">
    <source>
        <dbReference type="ARBA" id="ARBA00023125"/>
    </source>
</evidence>
<dbReference type="GO" id="GO:0006357">
    <property type="term" value="P:regulation of transcription by RNA polymerase II"/>
    <property type="evidence" value="ECO:0007669"/>
    <property type="project" value="TreeGrafter"/>
</dbReference>
<dbReference type="Pfam" id="PF00096">
    <property type="entry name" value="zf-C2H2"/>
    <property type="match status" value="3"/>
</dbReference>
<dbReference type="OrthoDB" id="9368434at2759"/>
<feature type="non-terminal residue" evidence="10">
    <location>
        <position position="1"/>
    </location>
</feature>
<dbReference type="Gene3D" id="3.30.160.60">
    <property type="entry name" value="Classic Zinc Finger"/>
    <property type="match status" value="3"/>
</dbReference>
<dbReference type="PROSITE" id="PS50157">
    <property type="entry name" value="ZINC_FINGER_C2H2_2"/>
    <property type="match status" value="3"/>
</dbReference>
<accession>N6UGE6</accession>
<evidence type="ECO:0000256" key="7">
    <source>
        <dbReference type="ARBA" id="ARBA00023242"/>
    </source>
</evidence>
<keyword evidence="6" id="KW-0238">DNA-binding</keyword>
<proteinExistence type="predicted"/>
<dbReference type="HOGENOM" id="CLU_1429373_0_0_1"/>
<dbReference type="GO" id="GO:0005634">
    <property type="term" value="C:nucleus"/>
    <property type="evidence" value="ECO:0007669"/>
    <property type="project" value="UniProtKB-SubCell"/>
</dbReference>
<dbReference type="GO" id="GO:0003700">
    <property type="term" value="F:DNA-binding transcription factor activity"/>
    <property type="evidence" value="ECO:0007669"/>
    <property type="project" value="TreeGrafter"/>
</dbReference>
<dbReference type="PROSITE" id="PS00028">
    <property type="entry name" value="ZINC_FINGER_C2H2_1"/>
    <property type="match status" value="4"/>
</dbReference>
<sequence>MCRKKLLNFVIMVTSQHSGTVDDRENDEDDEGLTRCCNCDQPFSDVEKLDEHLIHKHNYRRDQYQCDLCPKLYSDKACLIRHRAIIHGETKKFHCENCPKVFTDPSNLQRHIRTHHVGARSHACPECGKTFNSSSGLKQHANIHSSVKPFQCEVCFKRDDVRKRWKMGKQYQFALQTVFAKLSLKEIQDA</sequence>
<protein>
    <recommendedName>
        <fullName evidence="9">C2H2-type domain-containing protein</fullName>
    </recommendedName>
</protein>
<keyword evidence="7" id="KW-0539">Nucleus</keyword>
<feature type="domain" description="C2H2-type" evidence="9">
    <location>
        <begin position="64"/>
        <end position="92"/>
    </location>
</feature>
<organism evidence="10">
    <name type="scientific">Dendroctonus ponderosae</name>
    <name type="common">Mountain pine beetle</name>
    <dbReference type="NCBI Taxonomy" id="77166"/>
    <lineage>
        <taxon>Eukaryota</taxon>
        <taxon>Metazoa</taxon>
        <taxon>Ecdysozoa</taxon>
        <taxon>Arthropoda</taxon>
        <taxon>Hexapoda</taxon>
        <taxon>Insecta</taxon>
        <taxon>Pterygota</taxon>
        <taxon>Neoptera</taxon>
        <taxon>Endopterygota</taxon>
        <taxon>Coleoptera</taxon>
        <taxon>Polyphaga</taxon>
        <taxon>Cucujiformia</taxon>
        <taxon>Curculionidae</taxon>
        <taxon>Scolytinae</taxon>
        <taxon>Dendroctonus</taxon>
    </lineage>
</organism>
<dbReference type="Proteomes" id="UP000030742">
    <property type="component" value="Unassembled WGS sequence"/>
</dbReference>
<evidence type="ECO:0000256" key="3">
    <source>
        <dbReference type="ARBA" id="ARBA00022737"/>
    </source>
</evidence>
<dbReference type="GO" id="GO:0000978">
    <property type="term" value="F:RNA polymerase II cis-regulatory region sequence-specific DNA binding"/>
    <property type="evidence" value="ECO:0007669"/>
    <property type="project" value="TreeGrafter"/>
</dbReference>
<comment type="subcellular location">
    <subcellularLocation>
        <location evidence="1">Nucleus</location>
    </subcellularLocation>
</comment>
<dbReference type="EMBL" id="KB740939">
    <property type="protein sequence ID" value="ENN77727.1"/>
    <property type="molecule type" value="Genomic_DNA"/>
</dbReference>
<dbReference type="InterPro" id="IPR013087">
    <property type="entry name" value="Znf_C2H2_type"/>
</dbReference>
<keyword evidence="3" id="KW-0677">Repeat</keyword>
<evidence type="ECO:0000313" key="10">
    <source>
        <dbReference type="EMBL" id="ENN77727.1"/>
    </source>
</evidence>
<evidence type="ECO:0000256" key="1">
    <source>
        <dbReference type="ARBA" id="ARBA00004123"/>
    </source>
</evidence>
<dbReference type="AlphaFoldDB" id="N6UGE6"/>
<dbReference type="FunFam" id="3.30.160.60:FF:001912">
    <property type="entry name" value="Hamlet, isoform B"/>
    <property type="match status" value="1"/>
</dbReference>
<evidence type="ECO:0000256" key="8">
    <source>
        <dbReference type="PROSITE-ProRule" id="PRU00042"/>
    </source>
</evidence>
<dbReference type="PANTHER" id="PTHR24404">
    <property type="entry name" value="ZINC FINGER PROTEIN"/>
    <property type="match status" value="1"/>
</dbReference>
<dbReference type="InterPro" id="IPR050589">
    <property type="entry name" value="Ikaros_C2H2-ZF"/>
</dbReference>
<gene>
    <name evidence="11" type="ORF">D910_05410</name>
    <name evidence="10" type="ORF">YQE_05798</name>
</gene>
<dbReference type="OMA" id="HHIFSAH"/>
<dbReference type="GO" id="GO:0008270">
    <property type="term" value="F:zinc ion binding"/>
    <property type="evidence" value="ECO:0007669"/>
    <property type="project" value="UniProtKB-KW"/>
</dbReference>
<keyword evidence="2" id="KW-0479">Metal-binding</keyword>
<name>N6UGE6_DENPD</name>
<dbReference type="EMBL" id="KB632013">
    <property type="protein sequence ID" value="ERL88021.1"/>
    <property type="molecule type" value="Genomic_DNA"/>
</dbReference>
<feature type="domain" description="C2H2-type" evidence="9">
    <location>
        <begin position="122"/>
        <end position="149"/>
    </location>
</feature>
<feature type="domain" description="C2H2-type" evidence="9">
    <location>
        <begin position="93"/>
        <end position="121"/>
    </location>
</feature>
<dbReference type="STRING" id="77166.N6UGE6"/>
<dbReference type="InterPro" id="IPR036236">
    <property type="entry name" value="Znf_C2H2_sf"/>
</dbReference>
<evidence type="ECO:0000313" key="12">
    <source>
        <dbReference type="Proteomes" id="UP000030742"/>
    </source>
</evidence>
<dbReference type="SUPFAM" id="SSF57667">
    <property type="entry name" value="beta-beta-alpha zinc fingers"/>
    <property type="match status" value="2"/>
</dbReference>
<reference evidence="10 12" key="1">
    <citation type="journal article" date="2013" name="Genome Biol.">
        <title>Draft genome of the mountain pine beetle, Dendroctonus ponderosae Hopkins, a major forest pest.</title>
        <authorList>
            <person name="Keeling C.I."/>
            <person name="Yuen M.M."/>
            <person name="Liao N.Y."/>
            <person name="Docking T.R."/>
            <person name="Chan S.K."/>
            <person name="Taylor G.A."/>
            <person name="Palmquist D.L."/>
            <person name="Jackman S.D."/>
            <person name="Nguyen A."/>
            <person name="Li M."/>
            <person name="Henderson H."/>
            <person name="Janes J.K."/>
            <person name="Zhao Y."/>
            <person name="Pandoh P."/>
            <person name="Moore R."/>
            <person name="Sperling F.A."/>
            <person name="Huber D.P."/>
            <person name="Birol I."/>
            <person name="Jones S.J."/>
            <person name="Bohlmann J."/>
        </authorList>
    </citation>
    <scope>NUCLEOTIDE SEQUENCE</scope>
</reference>
<dbReference type="FunFam" id="3.30.160.60:FF:000150">
    <property type="entry name" value="Mds1 and evi1 complex locus protein"/>
    <property type="match status" value="1"/>
</dbReference>
<keyword evidence="4 8" id="KW-0863">Zinc-finger</keyword>
<dbReference type="SMART" id="SM00355">
    <property type="entry name" value="ZnF_C2H2"/>
    <property type="match status" value="4"/>
</dbReference>
<evidence type="ECO:0000256" key="2">
    <source>
        <dbReference type="ARBA" id="ARBA00022723"/>
    </source>
</evidence>
<dbReference type="PANTHER" id="PTHR24404:SF114">
    <property type="entry name" value="KLUMPFUSS, ISOFORM B-RELATED"/>
    <property type="match status" value="1"/>
</dbReference>
<evidence type="ECO:0000313" key="11">
    <source>
        <dbReference type="EMBL" id="ERL88021.1"/>
    </source>
</evidence>
<evidence type="ECO:0000256" key="5">
    <source>
        <dbReference type="ARBA" id="ARBA00022833"/>
    </source>
</evidence>
<evidence type="ECO:0000259" key="9">
    <source>
        <dbReference type="PROSITE" id="PS50157"/>
    </source>
</evidence>
<keyword evidence="5" id="KW-0862">Zinc</keyword>